<keyword evidence="1 5" id="KW-0158">Chromosome</keyword>
<sequence>MEVERSATSSSRGPNKFISWPRFLYVAEEILNREYEVEWGGRVYRLRPVKAWILQPPGKPGVVVALFRLPDGRTVRRVIMRLPP</sequence>
<gene>
    <name evidence="5" type="primary">creN7</name>
    <name evidence="6" type="ORF">P186_2802</name>
</gene>
<evidence type="ECO:0000256" key="5">
    <source>
        <dbReference type="HAMAP-Rule" id="MF_01387"/>
    </source>
</evidence>
<evidence type="ECO:0000256" key="3">
    <source>
        <dbReference type="ARBA" id="ARBA00022490"/>
    </source>
</evidence>
<name>G7VF13_9CREN</name>
<dbReference type="Pfam" id="PF11520">
    <property type="entry name" value="Cren7"/>
    <property type="match status" value="1"/>
</dbReference>
<keyword evidence="2 5" id="KW-0488">Methylation</keyword>
<dbReference type="GO" id="GO:0005694">
    <property type="term" value="C:chromosome"/>
    <property type="evidence" value="ECO:0007669"/>
    <property type="project" value="UniProtKB-SubCell"/>
</dbReference>
<dbReference type="KEGG" id="pyr:P186_2802"/>
<keyword evidence="3 5" id="KW-0963">Cytoplasm</keyword>
<dbReference type="InterPro" id="IPR020906">
    <property type="entry name" value="dsDNA-bd_Cren7"/>
</dbReference>
<dbReference type="Gene3D" id="2.30.30.610">
    <property type="entry name" value="Chromatin protein Cren7"/>
    <property type="match status" value="1"/>
</dbReference>
<keyword evidence="4 5" id="KW-0238">DNA-binding</keyword>
<dbReference type="eggNOG" id="arCOG04114">
    <property type="taxonomic scope" value="Archaea"/>
</dbReference>
<dbReference type="AlphaFoldDB" id="G7VF13"/>
<comment type="function">
    <text evidence="5">A chromatin protein, binds double-stranded DNA without sequence specificity. Constrains negative DNA supercoils.</text>
</comment>
<comment type="similarity">
    <text evidence="5">Belongs to the Cren7 family.</text>
</comment>
<comment type="PTM">
    <text evidence="5">Methylated at multiple sites, to varying extents.</text>
</comment>
<dbReference type="GO" id="GO:0005737">
    <property type="term" value="C:cytoplasm"/>
    <property type="evidence" value="ECO:0007669"/>
    <property type="project" value="UniProtKB-SubCell"/>
</dbReference>
<evidence type="ECO:0000256" key="4">
    <source>
        <dbReference type="ARBA" id="ARBA00023125"/>
    </source>
</evidence>
<dbReference type="InterPro" id="IPR038647">
    <property type="entry name" value="Cren7_sf"/>
</dbReference>
<dbReference type="EMBL" id="CP003098">
    <property type="protein sequence ID" value="AET34178.1"/>
    <property type="molecule type" value="Genomic_DNA"/>
</dbReference>
<evidence type="ECO:0000313" key="6">
    <source>
        <dbReference type="EMBL" id="AET34178.1"/>
    </source>
</evidence>
<dbReference type="HAMAP" id="MF_01387">
    <property type="entry name" value="Chromatin_Cren7"/>
    <property type="match status" value="1"/>
</dbReference>
<evidence type="ECO:0000256" key="1">
    <source>
        <dbReference type="ARBA" id="ARBA00022454"/>
    </source>
</evidence>
<comment type="subunit">
    <text evidence="5">Monomer.</text>
</comment>
<proteinExistence type="inferred from homology"/>
<accession>G7VF13</accession>
<organism evidence="6 7">
    <name type="scientific">Pyrobaculum ferrireducens</name>
    <dbReference type="NCBI Taxonomy" id="1104324"/>
    <lineage>
        <taxon>Archaea</taxon>
        <taxon>Thermoproteota</taxon>
        <taxon>Thermoprotei</taxon>
        <taxon>Thermoproteales</taxon>
        <taxon>Thermoproteaceae</taxon>
        <taxon>Pyrobaculum</taxon>
    </lineage>
</organism>
<evidence type="ECO:0000256" key="2">
    <source>
        <dbReference type="ARBA" id="ARBA00022481"/>
    </source>
</evidence>
<keyword evidence="7" id="KW-1185">Reference proteome</keyword>
<evidence type="ECO:0000313" key="7">
    <source>
        <dbReference type="Proteomes" id="UP000005867"/>
    </source>
</evidence>
<protein>
    <recommendedName>
        <fullName evidence="5">Chromatin protein Cren7</fullName>
    </recommendedName>
</protein>
<dbReference type="GO" id="GO:0003690">
    <property type="term" value="F:double-stranded DNA binding"/>
    <property type="evidence" value="ECO:0007669"/>
    <property type="project" value="UniProtKB-UniRule"/>
</dbReference>
<reference evidence="6 7" key="1">
    <citation type="journal article" date="2012" name="J. Bacteriol.">
        <title>Complete genome sequence of strain 1860, a crenarchaeon of the genus pyrobaculum able to grow with various electron acceptors.</title>
        <authorList>
            <person name="Mardanov A.V."/>
            <person name="Gumerov V.M."/>
            <person name="Slobodkina G.B."/>
            <person name="Beletsky A.V."/>
            <person name="Bonch-Osmolovskaya E.A."/>
            <person name="Ravin N.V."/>
            <person name="Skryabin K.G."/>
        </authorList>
    </citation>
    <scope>NUCLEOTIDE SEQUENCE [LARGE SCALE GENOMIC DNA]</scope>
    <source>
        <strain evidence="6 7">1860</strain>
    </source>
</reference>
<dbReference type="HOGENOM" id="CLU_192664_0_0_2"/>
<dbReference type="STRING" id="1104324.P186_2802"/>
<dbReference type="Proteomes" id="UP000005867">
    <property type="component" value="Chromosome"/>
</dbReference>
<comment type="subcellular location">
    <subcellularLocation>
        <location evidence="5">Chromosome</location>
    </subcellularLocation>
    <subcellularLocation>
        <location evidence="5">Cytoplasm</location>
    </subcellularLocation>
</comment>